<keyword evidence="11" id="KW-1185">Reference proteome</keyword>
<dbReference type="InterPro" id="IPR003594">
    <property type="entry name" value="HATPase_dom"/>
</dbReference>
<keyword evidence="4" id="KW-0597">Phosphoprotein</keyword>
<dbReference type="InterPro" id="IPR005467">
    <property type="entry name" value="His_kinase_dom"/>
</dbReference>
<dbReference type="InterPro" id="IPR004358">
    <property type="entry name" value="Sig_transdc_His_kin-like_C"/>
</dbReference>
<evidence type="ECO:0000256" key="3">
    <source>
        <dbReference type="ARBA" id="ARBA00012438"/>
    </source>
</evidence>
<comment type="caution">
    <text evidence="10">The sequence shown here is derived from an EMBL/GenBank/DDBJ whole genome shotgun (WGS) entry which is preliminary data.</text>
</comment>
<evidence type="ECO:0000313" key="11">
    <source>
        <dbReference type="Proteomes" id="UP000606193"/>
    </source>
</evidence>
<keyword evidence="8" id="KW-1133">Transmembrane helix</keyword>
<evidence type="ECO:0000256" key="1">
    <source>
        <dbReference type="ARBA" id="ARBA00000085"/>
    </source>
</evidence>
<evidence type="ECO:0000256" key="5">
    <source>
        <dbReference type="ARBA" id="ARBA00022679"/>
    </source>
</evidence>
<dbReference type="Pfam" id="PF02518">
    <property type="entry name" value="HATPase_c"/>
    <property type="match status" value="1"/>
</dbReference>
<protein>
    <recommendedName>
        <fullName evidence="3">histidine kinase</fullName>
        <ecNumber evidence="3">2.7.13.3</ecNumber>
    </recommendedName>
</protein>
<gene>
    <name evidence="10" type="ORF">H8704_00125</name>
</gene>
<dbReference type="SMART" id="SM00388">
    <property type="entry name" value="HisKA"/>
    <property type="match status" value="1"/>
</dbReference>
<dbReference type="SUPFAM" id="SSF47384">
    <property type="entry name" value="Homodimeric domain of signal transducing histidine kinase"/>
    <property type="match status" value="1"/>
</dbReference>
<comment type="catalytic activity">
    <reaction evidence="1">
        <text>ATP + protein L-histidine = ADP + protein N-phospho-L-histidine.</text>
        <dbReference type="EC" id="2.7.13.3"/>
    </reaction>
</comment>
<keyword evidence="6 10" id="KW-0418">Kinase</keyword>
<dbReference type="InterPro" id="IPR036097">
    <property type="entry name" value="HisK_dim/P_sf"/>
</dbReference>
<evidence type="ECO:0000256" key="4">
    <source>
        <dbReference type="ARBA" id="ARBA00022553"/>
    </source>
</evidence>
<dbReference type="CDD" id="cd00082">
    <property type="entry name" value="HisKA"/>
    <property type="match status" value="1"/>
</dbReference>
<dbReference type="SUPFAM" id="SSF55874">
    <property type="entry name" value="ATPase domain of HSP90 chaperone/DNA topoisomerase II/histidine kinase"/>
    <property type="match status" value="1"/>
</dbReference>
<dbReference type="Gene3D" id="3.30.565.10">
    <property type="entry name" value="Histidine kinase-like ATPase, C-terminal domain"/>
    <property type="match status" value="1"/>
</dbReference>
<keyword evidence="7" id="KW-0902">Two-component regulatory system</keyword>
<dbReference type="Pfam" id="PF00512">
    <property type="entry name" value="HisKA"/>
    <property type="match status" value="1"/>
</dbReference>
<accession>A0ABR7MXD9</accession>
<dbReference type="InterPro" id="IPR036890">
    <property type="entry name" value="HATPase_C_sf"/>
</dbReference>
<dbReference type="PANTHER" id="PTHR45453:SF1">
    <property type="entry name" value="PHOSPHATE REGULON SENSOR PROTEIN PHOR"/>
    <property type="match status" value="1"/>
</dbReference>
<dbReference type="CDD" id="cd00075">
    <property type="entry name" value="HATPase"/>
    <property type="match status" value="1"/>
</dbReference>
<keyword evidence="8" id="KW-0812">Transmembrane</keyword>
<evidence type="ECO:0000313" key="10">
    <source>
        <dbReference type="EMBL" id="MBC8561046.1"/>
    </source>
</evidence>
<dbReference type="EMBL" id="JACRSX010000001">
    <property type="protein sequence ID" value="MBC8561046.1"/>
    <property type="molecule type" value="Genomic_DNA"/>
</dbReference>
<keyword evidence="8" id="KW-0472">Membrane</keyword>
<evidence type="ECO:0000259" key="9">
    <source>
        <dbReference type="PROSITE" id="PS50109"/>
    </source>
</evidence>
<feature type="transmembrane region" description="Helical" evidence="8">
    <location>
        <begin position="7"/>
        <end position="32"/>
    </location>
</feature>
<comment type="subcellular location">
    <subcellularLocation>
        <location evidence="2">Membrane</location>
    </subcellularLocation>
</comment>
<proteinExistence type="predicted"/>
<evidence type="ECO:0000256" key="7">
    <source>
        <dbReference type="ARBA" id="ARBA00023012"/>
    </source>
</evidence>
<dbReference type="RefSeq" id="WP_249296824.1">
    <property type="nucleotide sequence ID" value="NZ_JACRSX010000001.1"/>
</dbReference>
<evidence type="ECO:0000256" key="6">
    <source>
        <dbReference type="ARBA" id="ARBA00022777"/>
    </source>
</evidence>
<name>A0ABR7MXD9_9FIRM</name>
<dbReference type="PANTHER" id="PTHR45453">
    <property type="entry name" value="PHOSPHATE REGULON SENSOR PROTEIN PHOR"/>
    <property type="match status" value="1"/>
</dbReference>
<dbReference type="GO" id="GO:0016301">
    <property type="term" value="F:kinase activity"/>
    <property type="evidence" value="ECO:0007669"/>
    <property type="project" value="UniProtKB-KW"/>
</dbReference>
<sequence>MKRRINFMCIILTVITILETVALSATVFYGILTKEVIEDLKNSADVMIESDAWNIVSDPDHADMREIPKRIRITLVGPDGQAICDNYADVKDMGNHKNRPEIKAAFADGEGKAVRNSQTMGKSAFYYAVRLDNGDVLRISKEVSSMTGILISTVPRLVALSILLFAACVWLSHALTKSIVKPIEELAQNLDGPAMYHVYEELEPYVTTIRTQHEDIIRNANMRQEFTANVSHELKTPLTSISGYSELIENGIATGDDVQRFAKEIHKSSNRLLALINDIIRLSELDVTTEDIMEELDISEMAANSVEMLQMAAEKHQVRISFSGEKQMVMANRQMMDELIYNLCDNAIRYNNPGGRVDVSVYREVDRTVLEVKDNGIGISEKDQERIFERFYRVDKSRSKSTGGTGLGLAIVKHIIALHDNVRLELRSKLGEGTTVYVYFCETNVE</sequence>
<dbReference type="EC" id="2.7.13.3" evidence="3"/>
<organism evidence="10 11">
    <name type="scientific">Jutongia huaianensis</name>
    <dbReference type="NCBI Taxonomy" id="2763668"/>
    <lineage>
        <taxon>Bacteria</taxon>
        <taxon>Bacillati</taxon>
        <taxon>Bacillota</taxon>
        <taxon>Clostridia</taxon>
        <taxon>Lachnospirales</taxon>
        <taxon>Lachnospiraceae</taxon>
        <taxon>Jutongia</taxon>
    </lineage>
</organism>
<dbReference type="InterPro" id="IPR050351">
    <property type="entry name" value="BphY/WalK/GraS-like"/>
</dbReference>
<reference evidence="10 11" key="1">
    <citation type="submission" date="2020-08" db="EMBL/GenBank/DDBJ databases">
        <title>Genome public.</title>
        <authorList>
            <person name="Liu C."/>
            <person name="Sun Q."/>
        </authorList>
    </citation>
    <scope>NUCLEOTIDE SEQUENCE [LARGE SCALE GENOMIC DNA]</scope>
    <source>
        <strain evidence="10 11">NSJ-37</strain>
    </source>
</reference>
<dbReference type="PROSITE" id="PS50109">
    <property type="entry name" value="HIS_KIN"/>
    <property type="match status" value="1"/>
</dbReference>
<feature type="domain" description="Histidine kinase" evidence="9">
    <location>
        <begin position="229"/>
        <end position="444"/>
    </location>
</feature>
<evidence type="ECO:0000256" key="2">
    <source>
        <dbReference type="ARBA" id="ARBA00004370"/>
    </source>
</evidence>
<dbReference type="InterPro" id="IPR003661">
    <property type="entry name" value="HisK_dim/P_dom"/>
</dbReference>
<keyword evidence="5" id="KW-0808">Transferase</keyword>
<dbReference type="PRINTS" id="PR00344">
    <property type="entry name" value="BCTRLSENSOR"/>
</dbReference>
<dbReference type="SMART" id="SM00387">
    <property type="entry name" value="HATPase_c"/>
    <property type="match status" value="1"/>
</dbReference>
<evidence type="ECO:0000256" key="8">
    <source>
        <dbReference type="SAM" id="Phobius"/>
    </source>
</evidence>
<dbReference type="Gene3D" id="1.10.287.130">
    <property type="match status" value="1"/>
</dbReference>
<dbReference type="Proteomes" id="UP000606193">
    <property type="component" value="Unassembled WGS sequence"/>
</dbReference>